<dbReference type="STRING" id="910964.GEAM_1585"/>
<dbReference type="AlphaFoldDB" id="A0A085GEB1"/>
<dbReference type="PANTHER" id="PTHR43423:SF12">
    <property type="entry name" value="IRON EXPORT ATP-BINDING PROTEIN FETA-RELATED"/>
    <property type="match status" value="1"/>
</dbReference>
<protein>
    <submittedName>
        <fullName evidence="9">ATP-binding component of an ABC superfamily transporter</fullName>
        <ecNumber evidence="9">3.6.1.15</ecNumber>
        <ecNumber evidence="9">3.6.1.3</ecNumber>
    </submittedName>
</protein>
<dbReference type="Pfam" id="PF00005">
    <property type="entry name" value="ABC_tran"/>
    <property type="match status" value="1"/>
</dbReference>
<dbReference type="eggNOG" id="COG4619">
    <property type="taxonomic scope" value="Bacteria"/>
</dbReference>
<dbReference type="EC" id="3.6.1.3" evidence="9"/>
<organism evidence="9 10">
    <name type="scientific">Ewingella americana (strain ATCC 33852 / DSM 4580 / CCUG 14506 / JCM 5911 / LMG 7869 / NCTC 12157 / CDC 1468-78)</name>
    <dbReference type="NCBI Taxonomy" id="910964"/>
    <lineage>
        <taxon>Bacteria</taxon>
        <taxon>Pseudomonadati</taxon>
        <taxon>Pseudomonadota</taxon>
        <taxon>Gammaproteobacteria</taxon>
        <taxon>Enterobacterales</taxon>
        <taxon>Yersiniaceae</taxon>
        <taxon>Ewingella</taxon>
    </lineage>
</organism>
<name>A0A085GEB1_EWIA3</name>
<comment type="caution">
    <text evidence="9">The sequence shown here is derived from an EMBL/GenBank/DDBJ whole genome shotgun (WGS) entry which is preliminary data.</text>
</comment>
<evidence type="ECO:0000313" key="10">
    <source>
        <dbReference type="Proteomes" id="UP000028640"/>
    </source>
</evidence>
<keyword evidence="4" id="KW-0547">Nucleotide-binding</keyword>
<keyword evidence="1" id="KW-0813">Transport</keyword>
<evidence type="ECO:0000259" key="8">
    <source>
        <dbReference type="PROSITE" id="PS50893"/>
    </source>
</evidence>
<evidence type="ECO:0000256" key="6">
    <source>
        <dbReference type="ARBA" id="ARBA00022967"/>
    </source>
</evidence>
<accession>A0A085GEB1</accession>
<dbReference type="EMBL" id="JMPJ01000044">
    <property type="protein sequence ID" value="KFC82056.1"/>
    <property type="molecule type" value="Genomic_DNA"/>
</dbReference>
<dbReference type="InterPro" id="IPR003593">
    <property type="entry name" value="AAA+_ATPase"/>
</dbReference>
<keyword evidence="5 9" id="KW-0067">ATP-binding</keyword>
<dbReference type="NCBIfam" id="NF007601">
    <property type="entry name" value="PRK10247.1"/>
    <property type="match status" value="1"/>
</dbReference>
<dbReference type="GO" id="GO:0016887">
    <property type="term" value="F:ATP hydrolysis activity"/>
    <property type="evidence" value="ECO:0007669"/>
    <property type="project" value="InterPro"/>
</dbReference>
<dbReference type="GeneID" id="78379932"/>
<proteinExistence type="predicted"/>
<dbReference type="PANTHER" id="PTHR43423">
    <property type="entry name" value="ABC TRANSPORTER I FAMILY MEMBER 17"/>
    <property type="match status" value="1"/>
</dbReference>
<feature type="domain" description="ABC transporter" evidence="8">
    <location>
        <begin position="8"/>
        <end position="223"/>
    </location>
</feature>
<reference evidence="9 10" key="1">
    <citation type="submission" date="2014-05" db="EMBL/GenBank/DDBJ databases">
        <title>ATOL: Assembling a taxonomically balanced genome-scale reconstruction of the evolutionary history of the Enterobacteriaceae.</title>
        <authorList>
            <person name="Plunkett G.III."/>
            <person name="Neeno-Eckwall E.C."/>
            <person name="Glasner J.D."/>
            <person name="Perna N.T."/>
        </authorList>
    </citation>
    <scope>NUCLEOTIDE SEQUENCE [LARGE SCALE GENOMIC DNA]</scope>
    <source>
        <strain evidence="9 10">ATCC 33852</strain>
    </source>
</reference>
<dbReference type="RefSeq" id="WP_034790286.1">
    <property type="nucleotide sequence ID" value="NZ_JMPJ01000044.1"/>
</dbReference>
<dbReference type="PROSITE" id="PS50893">
    <property type="entry name" value="ABC_TRANSPORTER_2"/>
    <property type="match status" value="1"/>
</dbReference>
<evidence type="ECO:0000256" key="2">
    <source>
        <dbReference type="ARBA" id="ARBA00022475"/>
    </source>
</evidence>
<dbReference type="SMART" id="SM00382">
    <property type="entry name" value="AAA"/>
    <property type="match status" value="1"/>
</dbReference>
<dbReference type="PROSITE" id="PS00211">
    <property type="entry name" value="ABC_TRANSPORTER_1"/>
    <property type="match status" value="1"/>
</dbReference>
<dbReference type="SUPFAM" id="SSF52540">
    <property type="entry name" value="P-loop containing nucleoside triphosphate hydrolases"/>
    <property type="match status" value="1"/>
</dbReference>
<keyword evidence="3" id="KW-0997">Cell inner membrane</keyword>
<keyword evidence="10" id="KW-1185">Reference proteome</keyword>
<evidence type="ECO:0000256" key="5">
    <source>
        <dbReference type="ARBA" id="ARBA00022840"/>
    </source>
</evidence>
<keyword evidence="7" id="KW-0472">Membrane</keyword>
<evidence type="ECO:0000256" key="3">
    <source>
        <dbReference type="ARBA" id="ARBA00022519"/>
    </source>
</evidence>
<evidence type="ECO:0000313" key="9">
    <source>
        <dbReference type="EMBL" id="KFC82056.1"/>
    </source>
</evidence>
<sequence length="223" mass="24987">MPQSAPLLELQDVSFTLNQRPLLEPVSFTLNPGEFTLLTGPSGSGKSTLLKIIAALQTQTGGAIKFKGEDITRLKTEKYRQQVSYCFQTPSLFGDTVRDNLALPYQIRGQKMDEAKVKQWLERVNLPTDMLDKKAQELSGGEKQRVSLLRNLQFMPDILLLDEITSALDEENKLNVNQIIANLVEQQNLAVLWVSHDSNEIRHAKNVITLSHHAAESTDHEPA</sequence>
<dbReference type="EC" id="3.6.1.15" evidence="9"/>
<dbReference type="OrthoDB" id="4408248at2"/>
<evidence type="ECO:0000256" key="7">
    <source>
        <dbReference type="ARBA" id="ARBA00023136"/>
    </source>
</evidence>
<dbReference type="InterPro" id="IPR003439">
    <property type="entry name" value="ABC_transporter-like_ATP-bd"/>
</dbReference>
<dbReference type="Gene3D" id="3.40.50.300">
    <property type="entry name" value="P-loop containing nucleotide triphosphate hydrolases"/>
    <property type="match status" value="1"/>
</dbReference>
<evidence type="ECO:0000256" key="1">
    <source>
        <dbReference type="ARBA" id="ARBA00022448"/>
    </source>
</evidence>
<keyword evidence="9" id="KW-0378">Hydrolase</keyword>
<dbReference type="InterPro" id="IPR027417">
    <property type="entry name" value="P-loop_NTPase"/>
</dbReference>
<gene>
    <name evidence="9" type="ORF">GEAM_1585</name>
</gene>
<dbReference type="Proteomes" id="UP000028640">
    <property type="component" value="Unassembled WGS sequence"/>
</dbReference>
<keyword evidence="2" id="KW-1003">Cell membrane</keyword>
<dbReference type="GO" id="GO:0005524">
    <property type="term" value="F:ATP binding"/>
    <property type="evidence" value="ECO:0007669"/>
    <property type="project" value="UniProtKB-KW"/>
</dbReference>
<keyword evidence="6" id="KW-1278">Translocase</keyword>
<evidence type="ECO:0000256" key="4">
    <source>
        <dbReference type="ARBA" id="ARBA00022741"/>
    </source>
</evidence>
<dbReference type="InterPro" id="IPR017871">
    <property type="entry name" value="ABC_transporter-like_CS"/>
</dbReference>